<evidence type="ECO:0000259" key="6">
    <source>
        <dbReference type="PROSITE" id="PS50111"/>
    </source>
</evidence>
<keyword evidence="1" id="KW-0145">Chemotaxis</keyword>
<dbReference type="Gene3D" id="1.10.287.950">
    <property type="entry name" value="Methyl-accepting chemotaxis protein"/>
    <property type="match status" value="1"/>
</dbReference>
<dbReference type="Proteomes" id="UP000824633">
    <property type="component" value="Chromosome"/>
</dbReference>
<dbReference type="RefSeq" id="WP_224036767.1">
    <property type="nucleotide sequence ID" value="NZ_AP024849.1"/>
</dbReference>
<dbReference type="SUPFAM" id="SSF58104">
    <property type="entry name" value="Methyl-accepting chemotaxis protein (MCP) signaling domain"/>
    <property type="match status" value="1"/>
</dbReference>
<dbReference type="PROSITE" id="PS50111">
    <property type="entry name" value="CHEMOTAXIS_TRANSDUC_2"/>
    <property type="match status" value="1"/>
</dbReference>
<keyword evidence="5" id="KW-0472">Membrane</keyword>
<keyword evidence="3" id="KW-0807">Transducer</keyword>
<feature type="domain" description="Methyl-accepting transducer" evidence="6">
    <location>
        <begin position="341"/>
        <end position="570"/>
    </location>
</feature>
<dbReference type="InterPro" id="IPR051310">
    <property type="entry name" value="MCP_chemotaxis"/>
</dbReference>
<dbReference type="CDD" id="cd06225">
    <property type="entry name" value="HAMP"/>
    <property type="match status" value="1"/>
</dbReference>
<dbReference type="PROSITE" id="PS50885">
    <property type="entry name" value="HAMP"/>
    <property type="match status" value="1"/>
</dbReference>
<reference evidence="9" key="1">
    <citation type="submission" date="2021-07" db="EMBL/GenBank/DDBJ databases">
        <title>Complete genome sequencing of a Clostridium isolate.</title>
        <authorList>
            <person name="Ueki A."/>
            <person name="Tonouchi A."/>
        </authorList>
    </citation>
    <scope>NUCLEOTIDE SEQUENCE [LARGE SCALE GENOMIC DNA]</scope>
    <source>
        <strain evidence="9">C5S11</strain>
    </source>
</reference>
<dbReference type="Pfam" id="PF00672">
    <property type="entry name" value="HAMP"/>
    <property type="match status" value="1"/>
</dbReference>
<dbReference type="PRINTS" id="PR00260">
    <property type="entry name" value="CHEMTRNSDUCR"/>
</dbReference>
<proteinExistence type="inferred from homology"/>
<dbReference type="InterPro" id="IPR004089">
    <property type="entry name" value="MCPsignal_dom"/>
</dbReference>
<feature type="coiled-coil region" evidence="4">
    <location>
        <begin position="108"/>
        <end position="139"/>
    </location>
</feature>
<feature type="domain" description="HAMP" evidence="7">
    <location>
        <begin position="239"/>
        <end position="291"/>
    </location>
</feature>
<dbReference type="InterPro" id="IPR004090">
    <property type="entry name" value="Chemotax_Me-accpt_rcpt"/>
</dbReference>
<evidence type="ECO:0000256" key="5">
    <source>
        <dbReference type="SAM" id="Phobius"/>
    </source>
</evidence>
<keyword evidence="9" id="KW-1185">Reference proteome</keyword>
<dbReference type="Pfam" id="PF12729">
    <property type="entry name" value="4HB_MCP_1"/>
    <property type="match status" value="1"/>
</dbReference>
<name>A0ABN6ISF4_9CLOT</name>
<organism evidence="8 9">
    <name type="scientific">Clostridium gelidum</name>
    <dbReference type="NCBI Taxonomy" id="704125"/>
    <lineage>
        <taxon>Bacteria</taxon>
        <taxon>Bacillati</taxon>
        <taxon>Bacillota</taxon>
        <taxon>Clostridia</taxon>
        <taxon>Eubacteriales</taxon>
        <taxon>Clostridiaceae</taxon>
        <taxon>Clostridium</taxon>
    </lineage>
</organism>
<dbReference type="Pfam" id="PF00015">
    <property type="entry name" value="MCPsignal"/>
    <property type="match status" value="1"/>
</dbReference>
<dbReference type="SMART" id="SM00283">
    <property type="entry name" value="MA"/>
    <property type="match status" value="1"/>
</dbReference>
<evidence type="ECO:0000256" key="2">
    <source>
        <dbReference type="ARBA" id="ARBA00029447"/>
    </source>
</evidence>
<dbReference type="EMBL" id="AP024849">
    <property type="protein sequence ID" value="BCZ45144.1"/>
    <property type="molecule type" value="Genomic_DNA"/>
</dbReference>
<feature type="transmembrane region" description="Helical" evidence="5">
    <location>
        <begin position="213"/>
        <end position="238"/>
    </location>
</feature>
<gene>
    <name evidence="8" type="ORF">psyc5s11_12110</name>
</gene>
<evidence type="ECO:0000313" key="9">
    <source>
        <dbReference type="Proteomes" id="UP000824633"/>
    </source>
</evidence>
<dbReference type="InterPro" id="IPR024478">
    <property type="entry name" value="HlyB_4HB_MCP"/>
</dbReference>
<evidence type="ECO:0000256" key="3">
    <source>
        <dbReference type="PROSITE-ProRule" id="PRU00284"/>
    </source>
</evidence>
<evidence type="ECO:0000256" key="4">
    <source>
        <dbReference type="SAM" id="Coils"/>
    </source>
</evidence>
<keyword evidence="5" id="KW-0812">Transmembrane</keyword>
<dbReference type="PANTHER" id="PTHR43531">
    <property type="entry name" value="PROTEIN ICFG"/>
    <property type="match status" value="1"/>
</dbReference>
<evidence type="ECO:0000313" key="8">
    <source>
        <dbReference type="EMBL" id="BCZ45144.1"/>
    </source>
</evidence>
<protein>
    <submittedName>
        <fullName evidence="8">Methyl-accepting chemotaxis protein</fullName>
    </submittedName>
</protein>
<sequence length="587" mass="64302">MKFTIYKKMNSNIKFKGLKGLRTHIKFMDFKKLPIKKKLLMSYMTMAILTVICGGLGLVFLQKTNSDYEYALKNYGFSQGVIGNLGMEVQNSKSVIRDVIMLEDSNQLTEAKNELDISMSKIQEMITELEKANESKTDKTLPKKISYDVALYQAVKIEVINLSMAKKNDEALNSLREKGTPLMNQITDDVSALMNESITMGNEVVSRLKMLQIIASSIIVLAIIGACVFTVISAVYLAKIIGNPIKEISKLAEKIAEGDLNVSIDINSEDEIGELADSFSIMVKNLRSYIYEISDVLGNISRGNIDISTKVEYKGDFITLKNSMDTILNSLNEVFYELNDSSNQVNVGAEQVESTSQVLSEGAAEQASVIEELSASMEEINGKIEKNAKSTSNTNEIAHKLTHDVEESTSQMKEMVNAINDIEKASKDISNIIVKIDKIASQTDLLALNAAIEAARAGEAGKGFSVVADEVRKLSSQSAEAAKESNQLIKLSMQAVAKGRLIADNTASKLFVVANNVNETTNLIEDIASATEEQSQAIKQINDGIMQISEVVQSNSAIAEESAAASEELTVQVEILKNMIGKFKLRS</sequence>
<keyword evidence="5" id="KW-1133">Transmembrane helix</keyword>
<dbReference type="InterPro" id="IPR003660">
    <property type="entry name" value="HAMP_dom"/>
</dbReference>
<dbReference type="Gene3D" id="6.10.340.10">
    <property type="match status" value="1"/>
</dbReference>
<evidence type="ECO:0000256" key="1">
    <source>
        <dbReference type="ARBA" id="ARBA00022500"/>
    </source>
</evidence>
<dbReference type="SMART" id="SM00304">
    <property type="entry name" value="HAMP"/>
    <property type="match status" value="1"/>
</dbReference>
<evidence type="ECO:0000259" key="7">
    <source>
        <dbReference type="PROSITE" id="PS50885"/>
    </source>
</evidence>
<dbReference type="PANTHER" id="PTHR43531:SF11">
    <property type="entry name" value="METHYL-ACCEPTING CHEMOTAXIS PROTEIN 3"/>
    <property type="match status" value="1"/>
</dbReference>
<comment type="similarity">
    <text evidence="2">Belongs to the methyl-accepting chemotaxis (MCP) protein family.</text>
</comment>
<accession>A0ABN6ISF4</accession>
<dbReference type="Pfam" id="PF18947">
    <property type="entry name" value="HAMP_2"/>
    <property type="match status" value="1"/>
</dbReference>
<keyword evidence="4" id="KW-0175">Coiled coil</keyword>